<evidence type="ECO:0000313" key="9">
    <source>
        <dbReference type="Proteomes" id="UP001500655"/>
    </source>
</evidence>
<accession>A0ABP4X2V9</accession>
<comment type="caution">
    <text evidence="8">The sequence shown here is derived from an EMBL/GenBank/DDBJ whole genome shotgun (WGS) entry which is preliminary data.</text>
</comment>
<dbReference type="InterPro" id="IPR020904">
    <property type="entry name" value="Sc_DH/Rdtase_CS"/>
</dbReference>
<keyword evidence="9" id="KW-1185">Reference proteome</keyword>
<dbReference type="NCBIfam" id="TIGR01830">
    <property type="entry name" value="3oxo_ACP_reduc"/>
    <property type="match status" value="1"/>
</dbReference>
<dbReference type="PRINTS" id="PR00081">
    <property type="entry name" value="GDHRDH"/>
</dbReference>
<comment type="catalytic activity">
    <reaction evidence="5 6">
        <text>a (3R)-hydroxyacyl-[ACP] + NADP(+) = a 3-oxoacyl-[ACP] + NADPH + H(+)</text>
        <dbReference type="Rhea" id="RHEA:17397"/>
        <dbReference type="Rhea" id="RHEA-COMP:9916"/>
        <dbReference type="Rhea" id="RHEA-COMP:9945"/>
        <dbReference type="ChEBI" id="CHEBI:15378"/>
        <dbReference type="ChEBI" id="CHEBI:57783"/>
        <dbReference type="ChEBI" id="CHEBI:58349"/>
        <dbReference type="ChEBI" id="CHEBI:78776"/>
        <dbReference type="ChEBI" id="CHEBI:78827"/>
        <dbReference type="EC" id="1.1.1.100"/>
    </reaction>
</comment>
<dbReference type="EC" id="1.1.1.100" evidence="3 6"/>
<dbReference type="PANTHER" id="PTHR42879">
    <property type="entry name" value="3-OXOACYL-(ACYL-CARRIER-PROTEIN) REDUCTASE"/>
    <property type="match status" value="1"/>
</dbReference>
<comment type="pathway">
    <text evidence="1 6">Lipid metabolism; fatty acid biosynthesis.</text>
</comment>
<sequence>MEQSTPASGRALVTGISRGIGRAIALRLARDGYAVAGCYATPSEAAEQTRIELEKLGVPIFLDRCDVRDNEAVDAFVAAAERTVGPLDTLVNNAGIVRDNPMVLMPVADWQAVVDTNLSGTWNVCRTVGFRFMKRRAGTIVNISSVAGVYGHASQSNYAATKAGIIGLSRSIAKELAPYGIRVNVVAPGFIETEMTAGLSDKQRAAALENIPLRRFGAADDVAAMVAFLASAQAGYITGQVVQVDGGIRL</sequence>
<evidence type="ECO:0000256" key="2">
    <source>
        <dbReference type="ARBA" id="ARBA00006484"/>
    </source>
</evidence>
<dbReference type="InterPro" id="IPR057326">
    <property type="entry name" value="KR_dom"/>
</dbReference>
<dbReference type="PRINTS" id="PR00080">
    <property type="entry name" value="SDRFAMILY"/>
</dbReference>
<evidence type="ECO:0000256" key="5">
    <source>
        <dbReference type="ARBA" id="ARBA00048508"/>
    </source>
</evidence>
<dbReference type="NCBIfam" id="NF009466">
    <property type="entry name" value="PRK12826.1-2"/>
    <property type="match status" value="1"/>
</dbReference>
<dbReference type="InterPro" id="IPR011284">
    <property type="entry name" value="3oxo_ACP_reduc"/>
</dbReference>
<organism evidence="8 9">
    <name type="scientific">Luedemannella helvata</name>
    <dbReference type="NCBI Taxonomy" id="349315"/>
    <lineage>
        <taxon>Bacteria</taxon>
        <taxon>Bacillati</taxon>
        <taxon>Actinomycetota</taxon>
        <taxon>Actinomycetes</taxon>
        <taxon>Micromonosporales</taxon>
        <taxon>Micromonosporaceae</taxon>
        <taxon>Luedemannella</taxon>
    </lineage>
</organism>
<proteinExistence type="inferred from homology"/>
<evidence type="ECO:0000259" key="7">
    <source>
        <dbReference type="SMART" id="SM00822"/>
    </source>
</evidence>
<evidence type="ECO:0000256" key="1">
    <source>
        <dbReference type="ARBA" id="ARBA00005194"/>
    </source>
</evidence>
<keyword evidence="6" id="KW-0444">Lipid biosynthesis</keyword>
<dbReference type="Pfam" id="PF13561">
    <property type="entry name" value="adh_short_C2"/>
    <property type="match status" value="1"/>
</dbReference>
<evidence type="ECO:0000256" key="4">
    <source>
        <dbReference type="ARBA" id="ARBA00023002"/>
    </source>
</evidence>
<comment type="similarity">
    <text evidence="2 6">Belongs to the short-chain dehydrogenases/reductases (SDR) family.</text>
</comment>
<keyword evidence="6" id="KW-0521">NADP</keyword>
<comment type="subunit">
    <text evidence="6">Homotetramer.</text>
</comment>
<dbReference type="SMART" id="SM00822">
    <property type="entry name" value="PKS_KR"/>
    <property type="match status" value="1"/>
</dbReference>
<gene>
    <name evidence="8" type="primary">fabG_5</name>
    <name evidence="8" type="ORF">GCM10009681_42520</name>
</gene>
<protein>
    <recommendedName>
        <fullName evidence="3 6">3-oxoacyl-[acyl-carrier-protein] reductase</fullName>
        <ecNumber evidence="3 6">1.1.1.100</ecNumber>
    </recommendedName>
</protein>
<feature type="domain" description="Ketoreductase" evidence="7">
    <location>
        <begin position="9"/>
        <end position="189"/>
    </location>
</feature>
<dbReference type="InterPro" id="IPR050259">
    <property type="entry name" value="SDR"/>
</dbReference>
<dbReference type="Proteomes" id="UP001500655">
    <property type="component" value="Unassembled WGS sequence"/>
</dbReference>
<comment type="function">
    <text evidence="6">Catalyzes the NADPH-dependent reduction of beta-ketoacyl-ACP substrates to beta-hydroxyacyl-ACP products, the first reductive step in the elongation cycle of fatty acid biosynthesis.</text>
</comment>
<keyword evidence="6" id="KW-0443">Lipid metabolism</keyword>
<reference evidence="9" key="1">
    <citation type="journal article" date="2019" name="Int. J. Syst. Evol. Microbiol.">
        <title>The Global Catalogue of Microorganisms (GCM) 10K type strain sequencing project: providing services to taxonomists for standard genome sequencing and annotation.</title>
        <authorList>
            <consortium name="The Broad Institute Genomics Platform"/>
            <consortium name="The Broad Institute Genome Sequencing Center for Infectious Disease"/>
            <person name="Wu L."/>
            <person name="Ma J."/>
        </authorList>
    </citation>
    <scope>NUCLEOTIDE SEQUENCE [LARGE SCALE GENOMIC DNA]</scope>
    <source>
        <strain evidence="9">JCM 13249</strain>
    </source>
</reference>
<dbReference type="EMBL" id="BAAALS010000023">
    <property type="protein sequence ID" value="GAA1766928.1"/>
    <property type="molecule type" value="Genomic_DNA"/>
</dbReference>
<dbReference type="InterPro" id="IPR036291">
    <property type="entry name" value="NAD(P)-bd_dom_sf"/>
</dbReference>
<dbReference type="PANTHER" id="PTHR42879:SF2">
    <property type="entry name" value="3-OXOACYL-[ACYL-CARRIER-PROTEIN] REDUCTASE FABG"/>
    <property type="match status" value="1"/>
</dbReference>
<dbReference type="InterPro" id="IPR002347">
    <property type="entry name" value="SDR_fam"/>
</dbReference>
<evidence type="ECO:0000256" key="6">
    <source>
        <dbReference type="RuleBase" id="RU366074"/>
    </source>
</evidence>
<keyword evidence="6" id="KW-0275">Fatty acid biosynthesis</keyword>
<evidence type="ECO:0000313" key="8">
    <source>
        <dbReference type="EMBL" id="GAA1766928.1"/>
    </source>
</evidence>
<name>A0ABP4X2V9_9ACTN</name>
<dbReference type="RefSeq" id="WP_344084795.1">
    <property type="nucleotide sequence ID" value="NZ_BAAALS010000023.1"/>
</dbReference>
<evidence type="ECO:0000256" key="3">
    <source>
        <dbReference type="ARBA" id="ARBA00012948"/>
    </source>
</evidence>
<dbReference type="PROSITE" id="PS00061">
    <property type="entry name" value="ADH_SHORT"/>
    <property type="match status" value="1"/>
</dbReference>
<dbReference type="Gene3D" id="3.40.50.720">
    <property type="entry name" value="NAD(P)-binding Rossmann-like Domain"/>
    <property type="match status" value="1"/>
</dbReference>
<keyword evidence="4 6" id="KW-0560">Oxidoreductase</keyword>
<dbReference type="SUPFAM" id="SSF51735">
    <property type="entry name" value="NAD(P)-binding Rossmann-fold domains"/>
    <property type="match status" value="1"/>
</dbReference>
<keyword evidence="6" id="KW-0276">Fatty acid metabolism</keyword>